<keyword evidence="3" id="KW-0315">Glutamine amidotransferase</keyword>
<dbReference type="PANTHER" id="PTHR45937:SF1">
    <property type="entry name" value="ASPARAGINE SYNTHETASE DOMAIN-CONTAINING PROTEIN 1"/>
    <property type="match status" value="1"/>
</dbReference>
<dbReference type="InterPro" id="IPR051857">
    <property type="entry name" value="Asn_synthetase_domain"/>
</dbReference>
<dbReference type="InterPro" id="IPR001962">
    <property type="entry name" value="Asn_synthase"/>
</dbReference>
<dbReference type="AlphaFoldDB" id="A0A0R3VU69"/>
<dbReference type="WBParaSite" id="TASK_0000083901-mRNA-1">
    <property type="protein sequence ID" value="TASK_0000083901-mRNA-1"/>
    <property type="gene ID" value="TASK_0000083901"/>
</dbReference>
<reference evidence="5 6" key="2">
    <citation type="submission" date="2018-11" db="EMBL/GenBank/DDBJ databases">
        <authorList>
            <consortium name="Pathogen Informatics"/>
        </authorList>
    </citation>
    <scope>NUCLEOTIDE SEQUENCE [LARGE SCALE GENOMIC DNA]</scope>
</reference>
<dbReference type="EMBL" id="UYRS01000135">
    <property type="protein sequence ID" value="VDK21971.1"/>
    <property type="molecule type" value="Genomic_DNA"/>
</dbReference>
<dbReference type="GO" id="GO:0006529">
    <property type="term" value="P:asparagine biosynthetic process"/>
    <property type="evidence" value="ECO:0007669"/>
    <property type="project" value="UniProtKB-KW"/>
</dbReference>
<reference evidence="7" key="1">
    <citation type="submission" date="2017-02" db="UniProtKB">
        <authorList>
            <consortium name="WormBaseParasite"/>
        </authorList>
    </citation>
    <scope>IDENTIFICATION</scope>
</reference>
<sequence length="436" mass="48728">MCGILLSTSSNFKKLNDFDRSALDNRGLGSIPIRDFSLEDTEYKAYGSVTPIRNSIPCVQPSDLSDFILFWDGKIYNHQSPVPDVQCLVEKLSACGGSTNAVISLFGSLRGPFAFILVRRSAKCIFFGRDKFGRRSLVCNSDLSHLGSLGRSDDDIFTEVPASGIYMASAIPGGGFRVDSWYPWSQGHLKFWLLHPFNASVKCESVLNCSELRTRQDFNGHEPVNILLRLLKEAVAVRVRLVAPICQICFKSGTESLCSHTRVGVLFSGGLDSTVIAALVDRCLPSDQPIDLITVAFQHLQRINRPPKRRESWNDNAFQQEYASPDSAPDRQTAMSSFEELKHLNPNRHWHLVLVDVSVEELKKVRQERVRSLLKPSPETTLNDSLSLALWFAARGSGRLICNRNCLSEPQCSTYRSPARVSIFTQLTSLSTRWPV</sequence>
<organism evidence="7">
    <name type="scientific">Taenia asiatica</name>
    <name type="common">Asian tapeworm</name>
    <dbReference type="NCBI Taxonomy" id="60517"/>
    <lineage>
        <taxon>Eukaryota</taxon>
        <taxon>Metazoa</taxon>
        <taxon>Spiralia</taxon>
        <taxon>Lophotrochozoa</taxon>
        <taxon>Platyhelminthes</taxon>
        <taxon>Cestoda</taxon>
        <taxon>Eucestoda</taxon>
        <taxon>Cyclophyllidea</taxon>
        <taxon>Taeniidae</taxon>
        <taxon>Taenia</taxon>
    </lineage>
</organism>
<keyword evidence="6" id="KW-1185">Reference proteome</keyword>
<keyword evidence="1" id="KW-0028">Amino-acid biosynthesis</keyword>
<dbReference type="SUPFAM" id="SSF52402">
    <property type="entry name" value="Adenine nucleotide alpha hydrolases-like"/>
    <property type="match status" value="1"/>
</dbReference>
<name>A0A0R3VU69_TAEAS</name>
<dbReference type="InterPro" id="IPR029055">
    <property type="entry name" value="Ntn_hydrolases_N"/>
</dbReference>
<evidence type="ECO:0000313" key="6">
    <source>
        <dbReference type="Proteomes" id="UP000282613"/>
    </source>
</evidence>
<evidence type="ECO:0000256" key="3">
    <source>
        <dbReference type="ARBA" id="ARBA00022962"/>
    </source>
</evidence>
<dbReference type="OrthoDB" id="10252281at2759"/>
<dbReference type="STRING" id="60517.A0A0R3VU69"/>
<evidence type="ECO:0000256" key="1">
    <source>
        <dbReference type="ARBA" id="ARBA00022605"/>
    </source>
</evidence>
<dbReference type="Pfam" id="PF00733">
    <property type="entry name" value="Asn_synthase"/>
    <property type="match status" value="1"/>
</dbReference>
<evidence type="ECO:0000259" key="4">
    <source>
        <dbReference type="Pfam" id="PF00733"/>
    </source>
</evidence>
<feature type="domain" description="Asparagine synthetase" evidence="4">
    <location>
        <begin position="258"/>
        <end position="299"/>
    </location>
</feature>
<dbReference type="Gene3D" id="3.40.50.620">
    <property type="entry name" value="HUPs"/>
    <property type="match status" value="1"/>
</dbReference>
<keyword evidence="2" id="KW-0061">Asparagine biosynthesis</keyword>
<accession>A0A0R3VU69</accession>
<dbReference type="SUPFAM" id="SSF56235">
    <property type="entry name" value="N-terminal nucleophile aminohydrolases (Ntn hydrolases)"/>
    <property type="match status" value="1"/>
</dbReference>
<dbReference type="Proteomes" id="UP000282613">
    <property type="component" value="Unassembled WGS sequence"/>
</dbReference>
<evidence type="ECO:0000313" key="7">
    <source>
        <dbReference type="WBParaSite" id="TASK_0000083901-mRNA-1"/>
    </source>
</evidence>
<evidence type="ECO:0000256" key="2">
    <source>
        <dbReference type="ARBA" id="ARBA00022888"/>
    </source>
</evidence>
<dbReference type="CDD" id="cd01991">
    <property type="entry name" value="Asn_synthase_B_C"/>
    <property type="match status" value="1"/>
</dbReference>
<dbReference type="GO" id="GO:0004066">
    <property type="term" value="F:asparagine synthase (glutamine-hydrolyzing) activity"/>
    <property type="evidence" value="ECO:0007669"/>
    <property type="project" value="InterPro"/>
</dbReference>
<dbReference type="PANTHER" id="PTHR45937">
    <property type="entry name" value="ASPARAGINE SYNTHETASE DOMAIN-CONTAINING PROTEIN 1"/>
    <property type="match status" value="1"/>
</dbReference>
<gene>
    <name evidence="5" type="ORF">TASK_LOCUS840</name>
</gene>
<proteinExistence type="predicted"/>
<dbReference type="Gene3D" id="3.60.20.10">
    <property type="entry name" value="Glutamine Phosphoribosylpyrophosphate, subunit 1, domain 1"/>
    <property type="match status" value="1"/>
</dbReference>
<evidence type="ECO:0000313" key="5">
    <source>
        <dbReference type="EMBL" id="VDK21971.1"/>
    </source>
</evidence>
<dbReference type="InterPro" id="IPR014729">
    <property type="entry name" value="Rossmann-like_a/b/a_fold"/>
</dbReference>
<protein>
    <submittedName>
        <fullName evidence="7">Asparagine synthetase domain-containing protein</fullName>
    </submittedName>
</protein>